<dbReference type="InterPro" id="IPR009030">
    <property type="entry name" value="Growth_fac_rcpt_cys_sf"/>
</dbReference>
<dbReference type="InterPro" id="IPR005127">
    <property type="entry name" value="Giardia_VSP"/>
</dbReference>
<dbReference type="Proteomes" id="UP000018040">
    <property type="component" value="Unassembled WGS sequence"/>
</dbReference>
<evidence type="ECO:0000256" key="2">
    <source>
        <dbReference type="SAM" id="SignalP"/>
    </source>
</evidence>
<keyword evidence="1" id="KW-0812">Transmembrane</keyword>
<keyword evidence="1" id="KW-0472">Membrane</keyword>
<dbReference type="AlphaFoldDB" id="V6TWY7"/>
<evidence type="ECO:0000313" key="3">
    <source>
        <dbReference type="EMBL" id="ESU43468.1"/>
    </source>
</evidence>
<gene>
    <name evidence="3" type="ORF">GSB_153387</name>
</gene>
<dbReference type="VEuPathDB" id="GiardiaDB:QR46_3497"/>
<name>V6TWY7_GIAIN</name>
<dbReference type="PANTHER" id="PTHR23275:SF100">
    <property type="entry name" value="EGF-LIKE DOMAIN-CONTAINING PROTEIN"/>
    <property type="match status" value="1"/>
</dbReference>
<organism evidence="3 4">
    <name type="scientific">Giardia intestinalis</name>
    <name type="common">Giardia lamblia</name>
    <dbReference type="NCBI Taxonomy" id="5741"/>
    <lineage>
        <taxon>Eukaryota</taxon>
        <taxon>Metamonada</taxon>
        <taxon>Diplomonadida</taxon>
        <taxon>Hexamitidae</taxon>
        <taxon>Giardiinae</taxon>
        <taxon>Giardia</taxon>
    </lineage>
</organism>
<proteinExistence type="predicted"/>
<feature type="chain" id="PRO_5004751895" evidence="2">
    <location>
        <begin position="18"/>
        <end position="405"/>
    </location>
</feature>
<keyword evidence="2" id="KW-0732">Signal</keyword>
<feature type="signal peptide" evidence="2">
    <location>
        <begin position="1"/>
        <end position="17"/>
    </location>
</feature>
<comment type="caution">
    <text evidence="3">The sequence shown here is derived from an EMBL/GenBank/DDBJ whole genome shotgun (WGS) entry which is preliminary data.</text>
</comment>
<dbReference type="InterPro" id="IPR006212">
    <property type="entry name" value="Furin_repeat"/>
</dbReference>
<evidence type="ECO:0000313" key="4">
    <source>
        <dbReference type="Proteomes" id="UP000018040"/>
    </source>
</evidence>
<dbReference type="SUPFAM" id="SSF57184">
    <property type="entry name" value="Growth factor receptor domain"/>
    <property type="match status" value="2"/>
</dbReference>
<dbReference type="PANTHER" id="PTHR23275">
    <property type="entry name" value="CABRIOLET.-RELATED"/>
    <property type="match status" value="1"/>
</dbReference>
<dbReference type="InterPro" id="IPR052798">
    <property type="entry name" value="Giardia_VSA"/>
</dbReference>
<protein>
    <submittedName>
        <fullName evidence="3">Variant-specific surface protein</fullName>
    </submittedName>
</protein>
<keyword evidence="1" id="KW-1133">Transmembrane helix</keyword>
<evidence type="ECO:0000256" key="1">
    <source>
        <dbReference type="SAM" id="Phobius"/>
    </source>
</evidence>
<reference evidence="4" key="1">
    <citation type="submission" date="2012-02" db="EMBL/GenBank/DDBJ databases">
        <title>Genome sequencing of Giardia lamblia Genotypes A2 and B isolates (DH and GS) and comparative analysis with the genomes of Genotypes A1 and E (WB and Pig).</title>
        <authorList>
            <person name="Adam R."/>
            <person name="Dahlstrom E."/>
            <person name="Martens C."/>
            <person name="Bruno D."/>
            <person name="Barbian K."/>
            <person name="Porcella S.F."/>
            <person name="Nash T."/>
        </authorList>
    </citation>
    <scope>NUCLEOTIDE SEQUENCE</scope>
    <source>
        <strain evidence="4">GS</strain>
    </source>
</reference>
<dbReference type="VEuPathDB" id="GiardiaDB:DHA2_152359"/>
<sequence>MFFELALLGCILQIVQAACVIDIETGTQETTKCKTDKCDVTIGGSQYCSQCSKDDDHLIDGKCVGAGQDSANNCETPKTGTCTSCKEGYFLHKGGCYKVDQQPGSAMCAATTTAGVCTQGAEGYFAVPGATKTDQSVVACSDATTGVTIGGNKKYVGVDGCTACTAEGLTANAGGTAKCTACTSGKKPNAAGSSCYTCPDEGETAGCSNCSDNGKCEACVPGKILKTSGSTKTCVAEAECTAGFFVSTASNVKTCISCTDNLNGVPDCATCEARADDKAKAKCLSCTGTKKPKVDGTQCNECDIPGCTNCDAASQCAVCGDGYRHDANTCQKCTPENCKACTNDVNTCTACVEGYTLEGGKCASSSTNKSGLSTGAIAGISVAAVVVVGGLVGFLCWWFVCRGKA</sequence>
<dbReference type="SMART" id="SM00261">
    <property type="entry name" value="FU"/>
    <property type="match status" value="3"/>
</dbReference>
<dbReference type="Gene3D" id="2.10.220.10">
    <property type="entry name" value="Hormone Receptor, Insulin-like Growth Factor Receptor 1, Chain A, domain 2"/>
    <property type="match status" value="1"/>
</dbReference>
<reference evidence="3 4" key="2">
    <citation type="journal article" date="2013" name="Genome Biol. Evol.">
        <title>Genome sequencing of Giardia lamblia genotypes A2 and B isolates (DH and GS) and comparative analysis with the genomes of genotypes A1 and E (WB and Pig).</title>
        <authorList>
            <person name="Adam R.D."/>
            <person name="Dahlstrom E.W."/>
            <person name="Martens C.A."/>
            <person name="Bruno D.P."/>
            <person name="Barbian K.D."/>
            <person name="Ricklefs S.M."/>
            <person name="Hernandez M.M."/>
            <person name="Narla N.P."/>
            <person name="Patel R.B."/>
            <person name="Porcella S.F."/>
            <person name="Nash T.E."/>
        </authorList>
    </citation>
    <scope>NUCLEOTIDE SEQUENCE [LARGE SCALE GENOMIC DNA]</scope>
    <source>
        <strain evidence="3 4">GS</strain>
    </source>
</reference>
<dbReference type="VEuPathDB" id="GiardiaDB:GL50581_3401"/>
<accession>V6TWY7</accession>
<dbReference type="Pfam" id="PF03302">
    <property type="entry name" value="VSP"/>
    <property type="match status" value="2"/>
</dbReference>
<dbReference type="OrthoDB" id="304821at2759"/>
<feature type="transmembrane region" description="Helical" evidence="1">
    <location>
        <begin position="376"/>
        <end position="400"/>
    </location>
</feature>
<dbReference type="EMBL" id="AHHH01000048">
    <property type="protein sequence ID" value="ESU43468.1"/>
    <property type="molecule type" value="Genomic_DNA"/>
</dbReference>